<name>A0ABP8UK19_9ACTN</name>
<proteinExistence type="predicted"/>
<dbReference type="Proteomes" id="UP001501442">
    <property type="component" value="Unassembled WGS sequence"/>
</dbReference>
<evidence type="ECO:0000313" key="2">
    <source>
        <dbReference type="Proteomes" id="UP001501442"/>
    </source>
</evidence>
<gene>
    <name evidence="1" type="ORF">GCM10023196_069190</name>
</gene>
<accession>A0ABP8UK19</accession>
<dbReference type="EMBL" id="BAABHK010000011">
    <property type="protein sequence ID" value="GAA4633081.1"/>
    <property type="molecule type" value="Genomic_DNA"/>
</dbReference>
<comment type="caution">
    <text evidence="1">The sequence shown here is derived from an EMBL/GenBank/DDBJ whole genome shotgun (WGS) entry which is preliminary data.</text>
</comment>
<evidence type="ECO:0000313" key="1">
    <source>
        <dbReference type="EMBL" id="GAA4633081.1"/>
    </source>
</evidence>
<protein>
    <submittedName>
        <fullName evidence="1">Uncharacterized protein</fullName>
    </submittedName>
</protein>
<keyword evidence="2" id="KW-1185">Reference proteome</keyword>
<organism evidence="1 2">
    <name type="scientific">Actinoallomurus vinaceus</name>
    <dbReference type="NCBI Taxonomy" id="1080074"/>
    <lineage>
        <taxon>Bacteria</taxon>
        <taxon>Bacillati</taxon>
        <taxon>Actinomycetota</taxon>
        <taxon>Actinomycetes</taxon>
        <taxon>Streptosporangiales</taxon>
        <taxon>Thermomonosporaceae</taxon>
        <taxon>Actinoallomurus</taxon>
    </lineage>
</organism>
<sequence length="64" mass="7385">MLGHTCLRFEGDPDDVHRSGCDRRKRSESLLVRAAETNTPSDREILESLRLEMLIATRRCDNEI</sequence>
<reference evidence="2" key="1">
    <citation type="journal article" date="2019" name="Int. J. Syst. Evol. Microbiol.">
        <title>The Global Catalogue of Microorganisms (GCM) 10K type strain sequencing project: providing services to taxonomists for standard genome sequencing and annotation.</title>
        <authorList>
            <consortium name="The Broad Institute Genomics Platform"/>
            <consortium name="The Broad Institute Genome Sequencing Center for Infectious Disease"/>
            <person name="Wu L."/>
            <person name="Ma J."/>
        </authorList>
    </citation>
    <scope>NUCLEOTIDE SEQUENCE [LARGE SCALE GENOMIC DNA]</scope>
    <source>
        <strain evidence="2">JCM 17939</strain>
    </source>
</reference>